<dbReference type="InterPro" id="IPR036514">
    <property type="entry name" value="SGNH_hydro_sf"/>
</dbReference>
<evidence type="ECO:0000313" key="1">
    <source>
        <dbReference type="EMBL" id="KDQ09428.1"/>
    </source>
</evidence>
<dbReference type="InParanoid" id="A0A067M108"/>
<gene>
    <name evidence="1" type="ORF">BOTBODRAFT_37007</name>
</gene>
<dbReference type="AlphaFoldDB" id="A0A067M108"/>
<dbReference type="STRING" id="930990.A0A067M108"/>
<evidence type="ECO:0000313" key="2">
    <source>
        <dbReference type="Proteomes" id="UP000027195"/>
    </source>
</evidence>
<dbReference type="Gene3D" id="3.40.50.1110">
    <property type="entry name" value="SGNH hydrolase"/>
    <property type="match status" value="1"/>
</dbReference>
<dbReference type="InterPro" id="IPR001087">
    <property type="entry name" value="GDSL"/>
</dbReference>
<dbReference type="OrthoDB" id="1600564at2759"/>
<organism evidence="1 2">
    <name type="scientific">Botryobasidium botryosum (strain FD-172 SS1)</name>
    <dbReference type="NCBI Taxonomy" id="930990"/>
    <lineage>
        <taxon>Eukaryota</taxon>
        <taxon>Fungi</taxon>
        <taxon>Dikarya</taxon>
        <taxon>Basidiomycota</taxon>
        <taxon>Agaricomycotina</taxon>
        <taxon>Agaricomycetes</taxon>
        <taxon>Cantharellales</taxon>
        <taxon>Botryobasidiaceae</taxon>
        <taxon>Botryobasidium</taxon>
    </lineage>
</organism>
<accession>A0A067M108</accession>
<sequence>MVTPPCNYVRASWPGFGGLRYLFVFGASYCDVGFTMAKDTPAPTDDNPLGIEYPGVTYAEEGKPNWVGFLATVYNASPLLVYNYALGGATVDGVANQVERSFLPRAGTKPAGAVWTERDSLFITWVGINDIARGASAHDSLDRLFAAQAKLYAAGARNFMFVEMPPIHRSPAIPEARSNASGAGPFEAWNASLAAHIEEFATDYPDTSVFLFKAWDTFTRVLDDPVAHGFKTGDTRRKGGGIWVDQLHPTSAMHEVVAQDMAIFLDGVGKPQLAPLT</sequence>
<name>A0A067M108_BOTB1</name>
<reference evidence="2" key="1">
    <citation type="journal article" date="2014" name="Proc. Natl. Acad. Sci. U.S.A.">
        <title>Extensive sampling of basidiomycete genomes demonstrates inadequacy of the white-rot/brown-rot paradigm for wood decay fungi.</title>
        <authorList>
            <person name="Riley R."/>
            <person name="Salamov A.A."/>
            <person name="Brown D.W."/>
            <person name="Nagy L.G."/>
            <person name="Floudas D."/>
            <person name="Held B.W."/>
            <person name="Levasseur A."/>
            <person name="Lombard V."/>
            <person name="Morin E."/>
            <person name="Otillar R."/>
            <person name="Lindquist E.A."/>
            <person name="Sun H."/>
            <person name="LaButti K.M."/>
            <person name="Schmutz J."/>
            <person name="Jabbour D."/>
            <person name="Luo H."/>
            <person name="Baker S.E."/>
            <person name="Pisabarro A.G."/>
            <person name="Walton J.D."/>
            <person name="Blanchette R.A."/>
            <person name="Henrissat B."/>
            <person name="Martin F."/>
            <person name="Cullen D."/>
            <person name="Hibbett D.S."/>
            <person name="Grigoriev I.V."/>
        </authorList>
    </citation>
    <scope>NUCLEOTIDE SEQUENCE [LARGE SCALE GENOMIC DNA]</scope>
    <source>
        <strain evidence="2">FD-172 SS1</strain>
    </source>
</reference>
<dbReference type="HOGENOM" id="CLU_015101_4_1_1"/>
<dbReference type="Pfam" id="PF00657">
    <property type="entry name" value="Lipase_GDSL"/>
    <property type="match status" value="1"/>
</dbReference>
<proteinExistence type="predicted"/>
<keyword evidence="2" id="KW-1185">Reference proteome</keyword>
<dbReference type="EMBL" id="KL198078">
    <property type="protein sequence ID" value="KDQ09428.1"/>
    <property type="molecule type" value="Genomic_DNA"/>
</dbReference>
<protein>
    <submittedName>
        <fullName evidence="1">Carbohydrate esterase family 16 protein</fullName>
    </submittedName>
</protein>
<dbReference type="SUPFAM" id="SSF52266">
    <property type="entry name" value="SGNH hydrolase"/>
    <property type="match status" value="1"/>
</dbReference>
<dbReference type="GO" id="GO:0016788">
    <property type="term" value="F:hydrolase activity, acting on ester bonds"/>
    <property type="evidence" value="ECO:0007669"/>
    <property type="project" value="InterPro"/>
</dbReference>
<dbReference type="Proteomes" id="UP000027195">
    <property type="component" value="Unassembled WGS sequence"/>
</dbReference>